<dbReference type="Proteomes" id="UP000245910">
    <property type="component" value="Chromosome II"/>
</dbReference>
<accession>A0A2L2SWZ4</accession>
<dbReference type="RefSeq" id="XP_025586064.1">
    <property type="nucleotide sequence ID" value="XM_025735348.2"/>
</dbReference>
<feature type="coiled-coil region" evidence="1">
    <location>
        <begin position="127"/>
        <end position="154"/>
    </location>
</feature>
<name>A0A2L2SWZ4_9HYPO</name>
<dbReference type="GeneID" id="37258419"/>
<dbReference type="EMBL" id="LN649230">
    <property type="protein sequence ID" value="CEI62344.1"/>
    <property type="molecule type" value="Genomic_DNA"/>
</dbReference>
<reference evidence="4" key="1">
    <citation type="submission" date="2014-10" db="EMBL/GenBank/DDBJ databases">
        <authorList>
            <person name="King R."/>
        </authorList>
    </citation>
    <scope>NUCLEOTIDE SEQUENCE [LARGE SCALE GENOMIC DNA]</scope>
    <source>
        <strain evidence="4">A3/5</strain>
    </source>
</reference>
<dbReference type="KEGG" id="fvn:FVRRES_06780"/>
<dbReference type="AlphaFoldDB" id="A0A2L2SWZ4"/>
<protein>
    <submittedName>
        <fullName evidence="3">Uncharacterized protein</fullName>
    </submittedName>
</protein>
<dbReference type="OrthoDB" id="5061200at2759"/>
<evidence type="ECO:0000256" key="1">
    <source>
        <dbReference type="SAM" id="Coils"/>
    </source>
</evidence>
<sequence>MVGYKHSPGEEETDPIFQSLETPAQGTAALKIKRVTGKFPWEILDQLCSETKWTTKLLEKFVEVINKCFPGGKLGKEDALEAAGVSTPQHIWDHFETTLDKAVSILRQTQESCVVYKREINNVTNDLENLMISVHSTEAKVKEVDNQIKVLKDSFTSERKIECIITLTTKARDQDGRAFRDFKFPVTAVISPFDSGVDPD</sequence>
<feature type="region of interest" description="Disordered" evidence="2">
    <location>
        <begin position="1"/>
        <end position="20"/>
    </location>
</feature>
<evidence type="ECO:0000313" key="3">
    <source>
        <dbReference type="EMBL" id="CEI62344.1"/>
    </source>
</evidence>
<proteinExistence type="predicted"/>
<keyword evidence="1" id="KW-0175">Coiled coil</keyword>
<evidence type="ECO:0000313" key="4">
    <source>
        <dbReference type="Proteomes" id="UP000245910"/>
    </source>
</evidence>
<evidence type="ECO:0000256" key="2">
    <source>
        <dbReference type="SAM" id="MobiDB-lite"/>
    </source>
</evidence>
<keyword evidence="4" id="KW-1185">Reference proteome</keyword>
<organism evidence="3 4">
    <name type="scientific">Fusarium venenatum</name>
    <dbReference type="NCBI Taxonomy" id="56646"/>
    <lineage>
        <taxon>Eukaryota</taxon>
        <taxon>Fungi</taxon>
        <taxon>Dikarya</taxon>
        <taxon>Ascomycota</taxon>
        <taxon>Pezizomycotina</taxon>
        <taxon>Sordariomycetes</taxon>
        <taxon>Hypocreomycetidae</taxon>
        <taxon>Hypocreales</taxon>
        <taxon>Nectriaceae</taxon>
        <taxon>Fusarium</taxon>
    </lineage>
</organism>